<dbReference type="InterPro" id="IPR052528">
    <property type="entry name" value="Sugar_transport-like"/>
</dbReference>
<accession>A0A2U9IPH2</accession>
<keyword evidence="1" id="KW-1133">Transmembrane helix</keyword>
<feature type="transmembrane region" description="Helical" evidence="1">
    <location>
        <begin position="345"/>
        <end position="366"/>
    </location>
</feature>
<dbReference type="Pfam" id="PF07690">
    <property type="entry name" value="MFS_1"/>
    <property type="match status" value="1"/>
</dbReference>
<feature type="transmembrane region" description="Helical" evidence="1">
    <location>
        <begin position="121"/>
        <end position="142"/>
    </location>
</feature>
<feature type="transmembrane region" description="Helical" evidence="1">
    <location>
        <begin position="12"/>
        <end position="32"/>
    </location>
</feature>
<feature type="transmembrane region" description="Helical" evidence="1">
    <location>
        <begin position="90"/>
        <end position="109"/>
    </location>
</feature>
<dbReference type="Proteomes" id="UP000248410">
    <property type="component" value="Chromosome"/>
</dbReference>
<name>A0A2U9IPH2_9CREN</name>
<feature type="transmembrane region" description="Helical" evidence="1">
    <location>
        <begin position="154"/>
        <end position="174"/>
    </location>
</feature>
<dbReference type="PANTHER" id="PTHR23526">
    <property type="entry name" value="INTEGRAL MEMBRANE TRANSPORT PROTEIN-RELATED"/>
    <property type="match status" value="1"/>
</dbReference>
<dbReference type="AlphaFoldDB" id="A0A2U9IPH2"/>
<dbReference type="InterPro" id="IPR036259">
    <property type="entry name" value="MFS_trans_sf"/>
</dbReference>
<feature type="transmembrane region" description="Helical" evidence="1">
    <location>
        <begin position="64"/>
        <end position="84"/>
    </location>
</feature>
<dbReference type="EMBL" id="CP029288">
    <property type="protein sequence ID" value="AWR97911.1"/>
    <property type="molecule type" value="Genomic_DNA"/>
</dbReference>
<proteinExistence type="predicted"/>
<feature type="domain" description="Major facilitator superfamily (MFS) profile" evidence="2">
    <location>
        <begin position="133"/>
        <end position="381"/>
    </location>
</feature>
<dbReference type="PANTHER" id="PTHR23526:SF2">
    <property type="entry name" value="MAJOR FACILITATOR SUPERFAMILY (MFS) PROFILE DOMAIN-CONTAINING PROTEIN"/>
    <property type="match status" value="1"/>
</dbReference>
<dbReference type="Gene3D" id="1.20.1250.20">
    <property type="entry name" value="MFS general substrate transporter like domains"/>
    <property type="match status" value="2"/>
</dbReference>
<keyword evidence="4" id="KW-1185">Reference proteome</keyword>
<organism evidence="3 4">
    <name type="scientific">Acidianus sulfidivorans JP7</name>
    <dbReference type="NCBI Taxonomy" id="619593"/>
    <lineage>
        <taxon>Archaea</taxon>
        <taxon>Thermoproteota</taxon>
        <taxon>Thermoprotei</taxon>
        <taxon>Sulfolobales</taxon>
        <taxon>Sulfolobaceae</taxon>
        <taxon>Acidianus</taxon>
    </lineage>
</organism>
<feature type="transmembrane region" description="Helical" evidence="1">
    <location>
        <begin position="38"/>
        <end position="57"/>
    </location>
</feature>
<dbReference type="SUPFAM" id="SSF103473">
    <property type="entry name" value="MFS general substrate transporter"/>
    <property type="match status" value="1"/>
</dbReference>
<feature type="transmembrane region" description="Helical" evidence="1">
    <location>
        <begin position="194"/>
        <end position="212"/>
    </location>
</feature>
<dbReference type="PROSITE" id="PS50850">
    <property type="entry name" value="MFS"/>
    <property type="match status" value="1"/>
</dbReference>
<evidence type="ECO:0000259" key="2">
    <source>
        <dbReference type="PROSITE" id="PS50850"/>
    </source>
</evidence>
<gene>
    <name evidence="3" type="ORF">DFR86_10425</name>
</gene>
<dbReference type="GO" id="GO:0022857">
    <property type="term" value="F:transmembrane transporter activity"/>
    <property type="evidence" value="ECO:0007669"/>
    <property type="project" value="InterPro"/>
</dbReference>
<evidence type="ECO:0000256" key="1">
    <source>
        <dbReference type="SAM" id="Phobius"/>
    </source>
</evidence>
<feature type="transmembrane region" description="Helical" evidence="1">
    <location>
        <begin position="255"/>
        <end position="274"/>
    </location>
</feature>
<keyword evidence="1" id="KW-0472">Membrane</keyword>
<evidence type="ECO:0000313" key="4">
    <source>
        <dbReference type="Proteomes" id="UP000248410"/>
    </source>
</evidence>
<dbReference type="KEGG" id="asul:DFR86_10425"/>
<feature type="transmembrane region" description="Helical" evidence="1">
    <location>
        <begin position="315"/>
        <end position="339"/>
    </location>
</feature>
<sequence length="381" mass="42379">MKPLRTYIIIKNFSLNLVQPFISFVTTASGILGEQLGLISSSGTVLPALIQFFLSYSNINAKKLVTIGTFLTGVFWIVLSIIPYGILFTALYLTLDAFMGISLYGWYLIMDKVSSTSRGKILAQYSFYSTLGGLVATLITGFVVGDNFSLVREFFIIAGTLNLIDGYIAINFDVDSESKYDNIIGNISRELKKYLLITFLFSIVWSLAWPLFPMAQVYVFHMNFLEIAIISVISGTSTLILQRKIGYLVDSHRKIMMFTGRLALAVFPLAYSFSTTIYEIYLANIIAGFTNSVNSTAYLSYLYDSSSNVRKSVGFYNAIEGLGYLVGASIGSLIAEFFFSFIGVYAIRLLLFSVAMLRIVAALLFIKLPEPKPFKPKISLK</sequence>
<keyword evidence="1" id="KW-0812">Transmembrane</keyword>
<reference evidence="3 4" key="1">
    <citation type="submission" date="2018-05" db="EMBL/GenBank/DDBJ databases">
        <title>Complete Genome Sequences of Extremely Thermoacidophilic, Metal-Mobilizing Type-Strain Members of the Archaeal Family Sulfolobaceae: Acidianus brierleyi DSM-1651T, Acidianus sulfidivorans DSM-18786T, Metallosphaera hakonensis DSM-7519T, and Metallosphaera prunae DSM-10039T.</title>
        <authorList>
            <person name="Counts J.A."/>
            <person name="Kelly R.M."/>
        </authorList>
    </citation>
    <scope>NUCLEOTIDE SEQUENCE [LARGE SCALE GENOMIC DNA]</scope>
    <source>
        <strain evidence="3 4">JP7</strain>
    </source>
</reference>
<feature type="transmembrane region" description="Helical" evidence="1">
    <location>
        <begin position="224"/>
        <end position="243"/>
    </location>
</feature>
<protein>
    <submittedName>
        <fullName evidence="3">MFS transporter</fullName>
    </submittedName>
</protein>
<dbReference type="InterPro" id="IPR011701">
    <property type="entry name" value="MFS"/>
</dbReference>
<evidence type="ECO:0000313" key="3">
    <source>
        <dbReference type="EMBL" id="AWR97911.1"/>
    </source>
</evidence>
<dbReference type="InterPro" id="IPR020846">
    <property type="entry name" value="MFS_dom"/>
</dbReference>